<proteinExistence type="predicted"/>
<protein>
    <submittedName>
        <fullName evidence="1">Uncharacterized protein</fullName>
    </submittedName>
</protein>
<dbReference type="Proteomes" id="UP000075243">
    <property type="component" value="Chromosome 7"/>
</dbReference>
<accession>A0A151T9D6</accession>
<name>A0A151T9D6_CAJCA</name>
<dbReference type="EMBL" id="CM003609">
    <property type="protein sequence ID" value="KYP63645.1"/>
    <property type="molecule type" value="Genomic_DNA"/>
</dbReference>
<sequence>MPQDGLCLISDRHILIISTYSQPRSGSSKGRPKSSRIHIKMDLREKGQLKCCSFCQTLGYSKNKCLHCPKNSNLLQ</sequence>
<evidence type="ECO:0000313" key="2">
    <source>
        <dbReference type="Proteomes" id="UP000075243"/>
    </source>
</evidence>
<gene>
    <name evidence="1" type="ORF">KK1_018224</name>
</gene>
<reference evidence="1 2" key="1">
    <citation type="journal article" date="2012" name="Nat. Biotechnol.">
        <title>Draft genome sequence of pigeonpea (Cajanus cajan), an orphan legume crop of resource-poor farmers.</title>
        <authorList>
            <person name="Varshney R.K."/>
            <person name="Chen W."/>
            <person name="Li Y."/>
            <person name="Bharti A.K."/>
            <person name="Saxena R.K."/>
            <person name="Schlueter J.A."/>
            <person name="Donoghue M.T."/>
            <person name="Azam S."/>
            <person name="Fan G."/>
            <person name="Whaley A.M."/>
            <person name="Farmer A.D."/>
            <person name="Sheridan J."/>
            <person name="Iwata A."/>
            <person name="Tuteja R."/>
            <person name="Penmetsa R.V."/>
            <person name="Wu W."/>
            <person name="Upadhyaya H.D."/>
            <person name="Yang S.P."/>
            <person name="Shah T."/>
            <person name="Saxena K.B."/>
            <person name="Michael T."/>
            <person name="McCombie W.R."/>
            <person name="Yang B."/>
            <person name="Zhang G."/>
            <person name="Yang H."/>
            <person name="Wang J."/>
            <person name="Spillane C."/>
            <person name="Cook D.R."/>
            <person name="May G.D."/>
            <person name="Xu X."/>
            <person name="Jackson S.A."/>
        </authorList>
    </citation>
    <scope>NUCLEOTIDE SEQUENCE [LARGE SCALE GENOMIC DNA]</scope>
    <source>
        <strain evidence="2">cv. Asha</strain>
    </source>
</reference>
<organism evidence="1 2">
    <name type="scientific">Cajanus cajan</name>
    <name type="common">Pigeon pea</name>
    <name type="synonym">Cajanus indicus</name>
    <dbReference type="NCBI Taxonomy" id="3821"/>
    <lineage>
        <taxon>Eukaryota</taxon>
        <taxon>Viridiplantae</taxon>
        <taxon>Streptophyta</taxon>
        <taxon>Embryophyta</taxon>
        <taxon>Tracheophyta</taxon>
        <taxon>Spermatophyta</taxon>
        <taxon>Magnoliopsida</taxon>
        <taxon>eudicotyledons</taxon>
        <taxon>Gunneridae</taxon>
        <taxon>Pentapetalae</taxon>
        <taxon>rosids</taxon>
        <taxon>fabids</taxon>
        <taxon>Fabales</taxon>
        <taxon>Fabaceae</taxon>
        <taxon>Papilionoideae</taxon>
        <taxon>50 kb inversion clade</taxon>
        <taxon>NPAAA clade</taxon>
        <taxon>indigoferoid/millettioid clade</taxon>
        <taxon>Phaseoleae</taxon>
        <taxon>Cajanus</taxon>
    </lineage>
</organism>
<dbReference type="Gramene" id="C.cajan_17701.t">
    <property type="protein sequence ID" value="C.cajan_17701.t"/>
    <property type="gene ID" value="C.cajan_17701"/>
</dbReference>
<dbReference type="AlphaFoldDB" id="A0A151T9D6"/>
<evidence type="ECO:0000313" key="1">
    <source>
        <dbReference type="EMBL" id="KYP63645.1"/>
    </source>
</evidence>
<keyword evidence="2" id="KW-1185">Reference proteome</keyword>